<keyword evidence="3 8" id="KW-0641">Proline biosynthesis</keyword>
<feature type="binding site" evidence="8">
    <location>
        <position position="180"/>
    </location>
    <ligand>
        <name>substrate</name>
    </ligand>
</feature>
<keyword evidence="4 8" id="KW-0808">Transferase</keyword>
<dbReference type="FunFam" id="2.30.130.10:FF:000007">
    <property type="entry name" value="Glutamate 5-kinase"/>
    <property type="match status" value="1"/>
</dbReference>
<dbReference type="SUPFAM" id="SSF88697">
    <property type="entry name" value="PUA domain-like"/>
    <property type="match status" value="1"/>
</dbReference>
<organism evidence="10 11">
    <name type="scientific">Desulfovibrio psychrotolerans</name>
    <dbReference type="NCBI Taxonomy" id="415242"/>
    <lineage>
        <taxon>Bacteria</taxon>
        <taxon>Pseudomonadati</taxon>
        <taxon>Thermodesulfobacteriota</taxon>
        <taxon>Desulfovibrionia</taxon>
        <taxon>Desulfovibrionales</taxon>
        <taxon>Desulfovibrionaceae</taxon>
        <taxon>Desulfovibrio</taxon>
    </lineage>
</organism>
<dbReference type="InterPro" id="IPR041739">
    <property type="entry name" value="G5K_ProB"/>
</dbReference>
<comment type="caution">
    <text evidence="8">Lacks conserved residue(s) required for the propagation of feature annotation.</text>
</comment>
<evidence type="ECO:0000256" key="5">
    <source>
        <dbReference type="ARBA" id="ARBA00022741"/>
    </source>
</evidence>
<evidence type="ECO:0000259" key="9">
    <source>
        <dbReference type="SMART" id="SM00359"/>
    </source>
</evidence>
<comment type="pathway">
    <text evidence="8">Amino-acid biosynthesis; L-proline biosynthesis; L-glutamate 5-semialdehyde from L-glutamate: step 1/2.</text>
</comment>
<dbReference type="InterPro" id="IPR019797">
    <property type="entry name" value="Glutamate_5-kinase_CS"/>
</dbReference>
<sequence>MTLPAERDFSENQITASRTGVNMDWKQERERVLNGAKRVVVKVGSAVLTTGLGVDLAVVRSLAGQLAQLHDRGTEVVLVSSGAVAAGRNVLRACCEIKGMPDKQAASAVGQSRLMHFYNEAFEEHGKLSAQILLTKDDLKSRHRFLNARNTFASLLQWRAIPIVNENDTVAVQELEFGDNDSLASLLINVVEADLYVNLTSASGVYADNPDTTENARVLDVIEDVHALNLDTMCGGKTSVGTGGMYSKLLAARRAAQLGVPTLILSGREPDAIVRAFSGEMLGTWVCAEAKAVSRRKFWMAYNTDPAGVLVVDDGAVRALSQGHKSLLPAGVVRVDGNFQRGALVRVTTLAGVVVGVGLCNYTAADLRRVLGMKSAELKAVLGDNQYPEAIHRDNLLMDAVV</sequence>
<feature type="binding site" evidence="8">
    <location>
        <position position="42"/>
    </location>
    <ligand>
        <name>ATP</name>
        <dbReference type="ChEBI" id="CHEBI:30616"/>
    </ligand>
</feature>
<feature type="binding site" evidence="8">
    <location>
        <begin position="242"/>
        <end position="248"/>
    </location>
    <ligand>
        <name>ATP</name>
        <dbReference type="ChEBI" id="CHEBI:30616"/>
    </ligand>
</feature>
<keyword evidence="1 8" id="KW-0963">Cytoplasm</keyword>
<dbReference type="GO" id="GO:0055129">
    <property type="term" value="P:L-proline biosynthetic process"/>
    <property type="evidence" value="ECO:0007669"/>
    <property type="project" value="UniProtKB-UniRule"/>
</dbReference>
<dbReference type="PANTHER" id="PTHR43654">
    <property type="entry name" value="GLUTAMATE 5-KINASE"/>
    <property type="match status" value="1"/>
</dbReference>
<evidence type="ECO:0000256" key="1">
    <source>
        <dbReference type="ARBA" id="ARBA00022490"/>
    </source>
</evidence>
<gene>
    <name evidence="8 10" type="primary">proB</name>
    <name evidence="10" type="ORF">DSM19430T_18010</name>
</gene>
<keyword evidence="2 8" id="KW-0028">Amino-acid biosynthesis</keyword>
<comment type="catalytic activity">
    <reaction evidence="8">
        <text>L-glutamate + ATP = L-glutamyl 5-phosphate + ADP</text>
        <dbReference type="Rhea" id="RHEA:14877"/>
        <dbReference type="ChEBI" id="CHEBI:29985"/>
        <dbReference type="ChEBI" id="CHEBI:30616"/>
        <dbReference type="ChEBI" id="CHEBI:58274"/>
        <dbReference type="ChEBI" id="CHEBI:456216"/>
        <dbReference type="EC" id="2.7.2.11"/>
    </reaction>
</comment>
<comment type="function">
    <text evidence="8">Catalyzes the transfer of a phosphate group to glutamate to form L-glutamate 5-phosphate.</text>
</comment>
<protein>
    <recommendedName>
        <fullName evidence="8">Glutamate 5-kinase</fullName>
        <ecNumber evidence="8">2.7.2.11</ecNumber>
    </recommendedName>
    <alternativeName>
        <fullName evidence="8">Gamma-glutamyl kinase</fullName>
        <shortName evidence="8">GK</shortName>
    </alternativeName>
</protein>
<dbReference type="InterPro" id="IPR002478">
    <property type="entry name" value="PUA"/>
</dbReference>
<keyword evidence="11" id="KW-1185">Reference proteome</keyword>
<feature type="binding site" evidence="8">
    <location>
        <position position="81"/>
    </location>
    <ligand>
        <name>substrate</name>
    </ligand>
</feature>
<reference evidence="10 11" key="1">
    <citation type="submission" date="2020-05" db="EMBL/GenBank/DDBJ databases">
        <title>Draft genome sequence of Desulfovibrio psychrotolerans JS1T.</title>
        <authorList>
            <person name="Ueno A."/>
            <person name="Tamazawa S."/>
            <person name="Tamamura S."/>
            <person name="Murakami T."/>
            <person name="Kiyama T."/>
            <person name="Inomata H."/>
            <person name="Amano Y."/>
            <person name="Miyakawa K."/>
            <person name="Tamaki H."/>
            <person name="Naganuma T."/>
            <person name="Kaneko K."/>
        </authorList>
    </citation>
    <scope>NUCLEOTIDE SEQUENCE [LARGE SCALE GENOMIC DNA]</scope>
    <source>
        <strain evidence="10 11">JS1</strain>
    </source>
</reference>
<dbReference type="SUPFAM" id="SSF53633">
    <property type="entry name" value="Carbamate kinase-like"/>
    <property type="match status" value="1"/>
</dbReference>
<dbReference type="Pfam" id="PF00696">
    <property type="entry name" value="AA_kinase"/>
    <property type="match status" value="1"/>
</dbReference>
<dbReference type="InterPro" id="IPR001048">
    <property type="entry name" value="Asp/Glu/Uridylate_kinase"/>
</dbReference>
<evidence type="ECO:0000256" key="3">
    <source>
        <dbReference type="ARBA" id="ARBA00022650"/>
    </source>
</evidence>
<evidence type="ECO:0000313" key="10">
    <source>
        <dbReference type="EMBL" id="GFM37117.1"/>
    </source>
</evidence>
<comment type="subcellular location">
    <subcellularLocation>
        <location evidence="8">Cytoplasm</location>
    </subcellularLocation>
</comment>
<dbReference type="HAMAP" id="MF_00456">
    <property type="entry name" value="ProB"/>
    <property type="match status" value="1"/>
</dbReference>
<dbReference type="UniPathway" id="UPA00098">
    <property type="reaction ID" value="UER00359"/>
</dbReference>
<accession>A0A7J0BTS2</accession>
<dbReference type="PROSITE" id="PS50890">
    <property type="entry name" value="PUA"/>
    <property type="match status" value="1"/>
</dbReference>
<evidence type="ECO:0000256" key="2">
    <source>
        <dbReference type="ARBA" id="ARBA00022605"/>
    </source>
</evidence>
<dbReference type="GO" id="GO:0003723">
    <property type="term" value="F:RNA binding"/>
    <property type="evidence" value="ECO:0007669"/>
    <property type="project" value="InterPro"/>
</dbReference>
<dbReference type="GO" id="GO:0004349">
    <property type="term" value="F:glutamate 5-kinase activity"/>
    <property type="evidence" value="ECO:0007669"/>
    <property type="project" value="UniProtKB-UniRule"/>
</dbReference>
<evidence type="ECO:0000313" key="11">
    <source>
        <dbReference type="Proteomes" id="UP000503820"/>
    </source>
</evidence>
<dbReference type="InterPro" id="IPR036393">
    <property type="entry name" value="AceGlu_kinase-like_sf"/>
</dbReference>
<evidence type="ECO:0000256" key="6">
    <source>
        <dbReference type="ARBA" id="ARBA00022777"/>
    </source>
</evidence>
<keyword evidence="5 8" id="KW-0547">Nucleotide-binding</keyword>
<dbReference type="FunFam" id="3.40.1160.10:FF:000006">
    <property type="entry name" value="Glutamate 5-kinase"/>
    <property type="match status" value="1"/>
</dbReference>
<dbReference type="InterPro" id="IPR005715">
    <property type="entry name" value="Glu_5kinase/COase_Synthase"/>
</dbReference>
<dbReference type="SMART" id="SM00359">
    <property type="entry name" value="PUA"/>
    <property type="match status" value="1"/>
</dbReference>
<dbReference type="InterPro" id="IPR001057">
    <property type="entry name" value="Glu/AcGlu_kinase"/>
</dbReference>
<comment type="caution">
    <text evidence="10">The sequence shown here is derived from an EMBL/GenBank/DDBJ whole genome shotgun (WGS) entry which is preliminary data.</text>
</comment>
<evidence type="ECO:0000256" key="8">
    <source>
        <dbReference type="HAMAP-Rule" id="MF_00456"/>
    </source>
</evidence>
<feature type="domain" description="PUA" evidence="9">
    <location>
        <begin position="308"/>
        <end position="391"/>
    </location>
</feature>
<dbReference type="Gene3D" id="3.40.1160.10">
    <property type="entry name" value="Acetylglutamate kinase-like"/>
    <property type="match status" value="1"/>
</dbReference>
<dbReference type="CDD" id="cd21157">
    <property type="entry name" value="PUA_G5K"/>
    <property type="match status" value="1"/>
</dbReference>
<evidence type="ECO:0000256" key="4">
    <source>
        <dbReference type="ARBA" id="ARBA00022679"/>
    </source>
</evidence>
<dbReference type="GO" id="GO:0005524">
    <property type="term" value="F:ATP binding"/>
    <property type="evidence" value="ECO:0007669"/>
    <property type="project" value="UniProtKB-KW"/>
</dbReference>
<evidence type="ECO:0000256" key="7">
    <source>
        <dbReference type="ARBA" id="ARBA00022840"/>
    </source>
</evidence>
<dbReference type="EMBL" id="BLVP01000008">
    <property type="protein sequence ID" value="GFM37117.1"/>
    <property type="molecule type" value="Genomic_DNA"/>
</dbReference>
<dbReference type="Proteomes" id="UP000503820">
    <property type="component" value="Unassembled WGS sequence"/>
</dbReference>
<dbReference type="EC" id="2.7.2.11" evidence="8"/>
<dbReference type="InterPro" id="IPR011529">
    <property type="entry name" value="Glu_5kinase"/>
</dbReference>
<name>A0A7J0BTS2_9BACT</name>
<proteinExistence type="inferred from homology"/>
<dbReference type="PRINTS" id="PR00474">
    <property type="entry name" value="GLU5KINASE"/>
</dbReference>
<dbReference type="InterPro" id="IPR015947">
    <property type="entry name" value="PUA-like_sf"/>
</dbReference>
<dbReference type="Gene3D" id="2.30.130.10">
    <property type="entry name" value="PUA domain"/>
    <property type="match status" value="1"/>
</dbReference>
<feature type="binding site" evidence="8">
    <location>
        <position position="168"/>
    </location>
    <ligand>
        <name>substrate</name>
    </ligand>
</feature>
<dbReference type="InterPro" id="IPR036974">
    <property type="entry name" value="PUA_sf"/>
</dbReference>
<dbReference type="NCBIfam" id="TIGR01027">
    <property type="entry name" value="proB"/>
    <property type="match status" value="1"/>
</dbReference>
<comment type="similarity">
    <text evidence="8">Belongs to the glutamate 5-kinase family.</text>
</comment>
<dbReference type="GO" id="GO:0005829">
    <property type="term" value="C:cytosol"/>
    <property type="evidence" value="ECO:0007669"/>
    <property type="project" value="TreeGrafter"/>
</dbReference>
<dbReference type="CDD" id="cd04242">
    <property type="entry name" value="AAK_G5K_ProB"/>
    <property type="match status" value="1"/>
</dbReference>
<dbReference type="PROSITE" id="PS00902">
    <property type="entry name" value="GLUTAMATE_5_KINASE"/>
    <property type="match status" value="1"/>
</dbReference>
<dbReference type="PANTHER" id="PTHR43654:SF1">
    <property type="entry name" value="ISOPENTENYL PHOSPHATE KINASE"/>
    <property type="match status" value="1"/>
</dbReference>
<dbReference type="AlphaFoldDB" id="A0A7J0BTS2"/>
<dbReference type="Pfam" id="PF01472">
    <property type="entry name" value="PUA"/>
    <property type="match status" value="1"/>
</dbReference>
<keyword evidence="7 8" id="KW-0067">ATP-binding</keyword>
<keyword evidence="6 8" id="KW-0418">Kinase</keyword>
<dbReference type="PIRSF" id="PIRSF000729">
    <property type="entry name" value="GK"/>
    <property type="match status" value="1"/>
</dbReference>